<dbReference type="Gene3D" id="2.40.50.1020">
    <property type="entry name" value="LytTr DNA-binding domain"/>
    <property type="match status" value="1"/>
</dbReference>
<organism evidence="2 3">
    <name type="scientific">Paenibacillus albidus</name>
    <dbReference type="NCBI Taxonomy" id="2041023"/>
    <lineage>
        <taxon>Bacteria</taxon>
        <taxon>Bacillati</taxon>
        <taxon>Bacillota</taxon>
        <taxon>Bacilli</taxon>
        <taxon>Bacillales</taxon>
        <taxon>Paenibacillaceae</taxon>
        <taxon>Paenibacillus</taxon>
    </lineage>
</organism>
<comment type="caution">
    <text evidence="2">The sequence shown here is derived from an EMBL/GenBank/DDBJ whole genome shotgun (WGS) entry which is preliminary data.</text>
</comment>
<dbReference type="SMART" id="SM00850">
    <property type="entry name" value="LytTR"/>
    <property type="match status" value="1"/>
</dbReference>
<evidence type="ECO:0000259" key="1">
    <source>
        <dbReference type="SMART" id="SM00850"/>
    </source>
</evidence>
<reference evidence="2" key="1">
    <citation type="journal article" date="2014" name="Int. J. Syst. Evol. Microbiol.">
        <title>Complete genome sequence of Corynebacterium casei LMG S-19264T (=DSM 44701T), isolated from a smear-ripened cheese.</title>
        <authorList>
            <consortium name="US DOE Joint Genome Institute (JGI-PGF)"/>
            <person name="Walter F."/>
            <person name="Albersmeier A."/>
            <person name="Kalinowski J."/>
            <person name="Ruckert C."/>
        </authorList>
    </citation>
    <scope>NUCLEOTIDE SEQUENCE</scope>
    <source>
        <strain evidence="2">CGMCC 1.16134</strain>
    </source>
</reference>
<dbReference type="AlphaFoldDB" id="A0A917C690"/>
<feature type="domain" description="HTH LytTR-type" evidence="1">
    <location>
        <begin position="13"/>
        <end position="114"/>
    </location>
</feature>
<gene>
    <name evidence="2" type="ORF">GCM10010912_17200</name>
</gene>
<accession>A0A917C690</accession>
<reference evidence="2" key="2">
    <citation type="submission" date="2020-09" db="EMBL/GenBank/DDBJ databases">
        <authorList>
            <person name="Sun Q."/>
            <person name="Zhou Y."/>
        </authorList>
    </citation>
    <scope>NUCLEOTIDE SEQUENCE</scope>
    <source>
        <strain evidence="2">CGMCC 1.16134</strain>
    </source>
</reference>
<dbReference type="GO" id="GO:0003677">
    <property type="term" value="F:DNA binding"/>
    <property type="evidence" value="ECO:0007669"/>
    <property type="project" value="InterPro"/>
</dbReference>
<proteinExistence type="predicted"/>
<protein>
    <recommendedName>
        <fullName evidence="1">HTH LytTR-type domain-containing protein</fullName>
    </recommendedName>
</protein>
<dbReference type="InterPro" id="IPR007492">
    <property type="entry name" value="LytTR_DNA-bd_dom"/>
</dbReference>
<dbReference type="Pfam" id="PF04397">
    <property type="entry name" value="LytTR"/>
    <property type="match status" value="1"/>
</dbReference>
<name>A0A917C690_9BACL</name>
<sequence length="119" mass="13816">MKEISVTRKINGEGLGPLEINHILFLEYDRAINRILVHTKTEIFYTVGTLVYWVEMLNNNGYNFARADRNGVINLSKVEVMDQRFYRGYFEAGMNGKFCPFAKEKFNLLVKELNCVVLT</sequence>
<keyword evidence="3" id="KW-1185">Reference proteome</keyword>
<evidence type="ECO:0000313" key="2">
    <source>
        <dbReference type="EMBL" id="GGF72587.1"/>
    </source>
</evidence>
<dbReference type="EMBL" id="BMKR01000006">
    <property type="protein sequence ID" value="GGF72587.1"/>
    <property type="molecule type" value="Genomic_DNA"/>
</dbReference>
<evidence type="ECO:0000313" key="3">
    <source>
        <dbReference type="Proteomes" id="UP000637643"/>
    </source>
</evidence>
<dbReference type="RefSeq" id="WP_189023882.1">
    <property type="nucleotide sequence ID" value="NZ_BMKR01000006.1"/>
</dbReference>
<dbReference type="Proteomes" id="UP000637643">
    <property type="component" value="Unassembled WGS sequence"/>
</dbReference>